<keyword evidence="5 10" id="KW-0067">ATP-binding</keyword>
<keyword evidence="2" id="KW-0813">Transport</keyword>
<dbReference type="OrthoDB" id="66620at2759"/>
<evidence type="ECO:0000259" key="9">
    <source>
        <dbReference type="PROSITE" id="PS50893"/>
    </source>
</evidence>
<evidence type="ECO:0000256" key="6">
    <source>
        <dbReference type="ARBA" id="ARBA00022989"/>
    </source>
</evidence>
<name>A0A0M0J3W5_9EUKA</name>
<evidence type="ECO:0000256" key="7">
    <source>
        <dbReference type="ARBA" id="ARBA00023136"/>
    </source>
</evidence>
<dbReference type="GO" id="GO:0016020">
    <property type="term" value="C:membrane"/>
    <property type="evidence" value="ECO:0007669"/>
    <property type="project" value="UniProtKB-SubCell"/>
</dbReference>
<dbReference type="AlphaFoldDB" id="A0A0M0J3W5"/>
<dbReference type="PROSITE" id="PS50893">
    <property type="entry name" value="ABC_TRANSPORTER_2"/>
    <property type="match status" value="1"/>
</dbReference>
<sequence length="678" mass="74518">MHAGLGRVMHLVHDASLAVRLSFECISYRLSDGTYVLSDASGVVEPDEITVVMGPSGCGKSTLLSLLSGKLRPTRGTIFLNGKPGSVREMYKLIGFVPQEDVMLTSLTVMELLWFSAICRLPRDLPRATLNAWVHMVLDLLGLTQHRHKRIGDAQRRGLSGGQRKRVNVAIELVADPSLIFLDEPTSGLDSTAALELMQCLHRLSSHGVAVCAVIHQPRVAVFELAHSLLLLGGTGKTVYMGPTLQALAYFQSLGFVFSTRENVADQLLDVLERGAVNIVRDLFIIVVAGLLLGFLFEGTLEKAHADNWGAACREQLWEKRSWFARPAWFCASELFAPFADLFPDQALEIEVDQFMGVRMGYAQALTLSLLAMAIVSIQVSLNLFGAERPVFWRESRHFSIAAYTLGKNLAFLPLTLAYPFFFLLFFFQLLRPYAPFHAFYVVFLLVEWAGEGVGQLISLQLNASRQLAGGIAALIFTVLTGSFPLLSSLGLGFEIISYTSFCRWGMQALLSLEFTPWYVGNGGAYQDGTLPGGHGFRGCCRQSLNDTIDIFLLATPLPNTCEASCVGVHSFECTGYTGTMPTSNTSVYNVLAGDSTAYGYVSTPLAWWYPGTSGYPDVFPLYPTPQVGDALVEPPDNYTSGDVRFSQTSLLMLLAIGVVARFLVYLTLRVSDRKKRR</sequence>
<dbReference type="PANTHER" id="PTHR48041">
    <property type="entry name" value="ABC TRANSPORTER G FAMILY MEMBER 28"/>
    <property type="match status" value="1"/>
</dbReference>
<feature type="transmembrane region" description="Helical" evidence="8">
    <location>
        <begin position="406"/>
        <end position="428"/>
    </location>
</feature>
<dbReference type="GO" id="GO:0016887">
    <property type="term" value="F:ATP hydrolysis activity"/>
    <property type="evidence" value="ECO:0007669"/>
    <property type="project" value="InterPro"/>
</dbReference>
<keyword evidence="6 8" id="KW-1133">Transmembrane helix</keyword>
<reference evidence="11" key="1">
    <citation type="journal article" date="2015" name="PLoS Genet.">
        <title>Genome Sequence and Transcriptome Analyses of Chrysochromulina tobin: Metabolic Tools for Enhanced Algal Fitness in the Prominent Order Prymnesiales (Haptophyceae).</title>
        <authorList>
            <person name="Hovde B.T."/>
            <person name="Deodato C.R."/>
            <person name="Hunsperger H.M."/>
            <person name="Ryken S.A."/>
            <person name="Yost W."/>
            <person name="Jha R.K."/>
            <person name="Patterson J."/>
            <person name="Monnat R.J. Jr."/>
            <person name="Barlow S.B."/>
            <person name="Starkenburg S.R."/>
            <person name="Cattolico R.A."/>
        </authorList>
    </citation>
    <scope>NUCLEOTIDE SEQUENCE</scope>
    <source>
        <strain evidence="11">CCMP291</strain>
    </source>
</reference>
<protein>
    <submittedName>
        <fullName evidence="10">ATP-binding cassette</fullName>
    </submittedName>
</protein>
<dbReference type="InterPro" id="IPR050352">
    <property type="entry name" value="ABCG_transporters"/>
</dbReference>
<dbReference type="SUPFAM" id="SSF52540">
    <property type="entry name" value="P-loop containing nucleoside triphosphate hydrolases"/>
    <property type="match status" value="1"/>
</dbReference>
<keyword evidence="7 8" id="KW-0472">Membrane</keyword>
<dbReference type="Pfam" id="PF01061">
    <property type="entry name" value="ABC2_membrane"/>
    <property type="match status" value="1"/>
</dbReference>
<dbReference type="InterPro" id="IPR003439">
    <property type="entry name" value="ABC_transporter-like_ATP-bd"/>
</dbReference>
<feature type="transmembrane region" description="Helical" evidence="8">
    <location>
        <begin position="472"/>
        <end position="494"/>
    </location>
</feature>
<evidence type="ECO:0000256" key="2">
    <source>
        <dbReference type="ARBA" id="ARBA00022448"/>
    </source>
</evidence>
<dbReference type="InterPro" id="IPR013525">
    <property type="entry name" value="ABC2_TM"/>
</dbReference>
<gene>
    <name evidence="10" type="ORF">Ctob_005942</name>
</gene>
<dbReference type="InterPro" id="IPR027417">
    <property type="entry name" value="P-loop_NTPase"/>
</dbReference>
<comment type="caution">
    <text evidence="10">The sequence shown here is derived from an EMBL/GenBank/DDBJ whole genome shotgun (WGS) entry which is preliminary data.</text>
</comment>
<dbReference type="Pfam" id="PF19055">
    <property type="entry name" value="ABC2_membrane_7"/>
    <property type="match status" value="1"/>
</dbReference>
<evidence type="ECO:0000256" key="3">
    <source>
        <dbReference type="ARBA" id="ARBA00022692"/>
    </source>
</evidence>
<dbReference type="PANTHER" id="PTHR48041:SF91">
    <property type="entry name" value="ABC TRANSPORTER G FAMILY MEMBER 28"/>
    <property type="match status" value="1"/>
</dbReference>
<dbReference type="Proteomes" id="UP000037460">
    <property type="component" value="Unassembled WGS sequence"/>
</dbReference>
<evidence type="ECO:0000313" key="11">
    <source>
        <dbReference type="Proteomes" id="UP000037460"/>
    </source>
</evidence>
<keyword evidence="11" id="KW-1185">Reference proteome</keyword>
<evidence type="ECO:0000256" key="8">
    <source>
        <dbReference type="SAM" id="Phobius"/>
    </source>
</evidence>
<dbReference type="FunFam" id="3.40.50.300:FF:000367">
    <property type="entry name" value="ABC transporter G family member 24"/>
    <property type="match status" value="1"/>
</dbReference>
<feature type="transmembrane region" description="Helical" evidence="8">
    <location>
        <begin position="651"/>
        <end position="669"/>
    </location>
</feature>
<organism evidence="10 11">
    <name type="scientific">Chrysochromulina tobinii</name>
    <dbReference type="NCBI Taxonomy" id="1460289"/>
    <lineage>
        <taxon>Eukaryota</taxon>
        <taxon>Haptista</taxon>
        <taxon>Haptophyta</taxon>
        <taxon>Prymnesiophyceae</taxon>
        <taxon>Prymnesiales</taxon>
        <taxon>Chrysochromulinaceae</taxon>
        <taxon>Chrysochromulina</taxon>
    </lineage>
</organism>
<dbReference type="SMART" id="SM00382">
    <property type="entry name" value="AAA"/>
    <property type="match status" value="1"/>
</dbReference>
<evidence type="ECO:0000313" key="10">
    <source>
        <dbReference type="EMBL" id="KOO21190.1"/>
    </source>
</evidence>
<evidence type="ECO:0000256" key="5">
    <source>
        <dbReference type="ARBA" id="ARBA00022840"/>
    </source>
</evidence>
<evidence type="ECO:0000256" key="4">
    <source>
        <dbReference type="ARBA" id="ARBA00022741"/>
    </source>
</evidence>
<comment type="subcellular location">
    <subcellularLocation>
        <location evidence="1">Membrane</location>
        <topology evidence="1">Multi-pass membrane protein</topology>
    </subcellularLocation>
</comment>
<dbReference type="PROSITE" id="PS00211">
    <property type="entry name" value="ABC_TRANSPORTER_1"/>
    <property type="match status" value="1"/>
</dbReference>
<proteinExistence type="predicted"/>
<accession>A0A0M0J3W5</accession>
<dbReference type="Pfam" id="PF00005">
    <property type="entry name" value="ABC_tran"/>
    <property type="match status" value="1"/>
</dbReference>
<keyword evidence="4" id="KW-0547">Nucleotide-binding</keyword>
<dbReference type="InterPro" id="IPR003593">
    <property type="entry name" value="AAA+_ATPase"/>
</dbReference>
<dbReference type="GO" id="GO:0140359">
    <property type="term" value="F:ABC-type transporter activity"/>
    <property type="evidence" value="ECO:0007669"/>
    <property type="project" value="InterPro"/>
</dbReference>
<evidence type="ECO:0000256" key="1">
    <source>
        <dbReference type="ARBA" id="ARBA00004141"/>
    </source>
</evidence>
<dbReference type="Gene3D" id="3.40.50.300">
    <property type="entry name" value="P-loop containing nucleotide triphosphate hydrolases"/>
    <property type="match status" value="1"/>
</dbReference>
<keyword evidence="3 8" id="KW-0812">Transmembrane</keyword>
<dbReference type="GO" id="GO:0005524">
    <property type="term" value="F:ATP binding"/>
    <property type="evidence" value="ECO:0007669"/>
    <property type="project" value="UniProtKB-KW"/>
</dbReference>
<dbReference type="EMBL" id="JWZX01003384">
    <property type="protein sequence ID" value="KOO21190.1"/>
    <property type="molecule type" value="Genomic_DNA"/>
</dbReference>
<dbReference type="InterPro" id="IPR017871">
    <property type="entry name" value="ABC_transporter-like_CS"/>
</dbReference>
<feature type="transmembrane region" description="Helical" evidence="8">
    <location>
        <begin position="362"/>
        <end position="385"/>
    </location>
</feature>
<dbReference type="InterPro" id="IPR043926">
    <property type="entry name" value="ABCG_dom"/>
</dbReference>
<feature type="domain" description="ABC transporter" evidence="9">
    <location>
        <begin position="21"/>
        <end position="258"/>
    </location>
</feature>